<evidence type="ECO:0000256" key="4">
    <source>
        <dbReference type="ARBA" id="ARBA00022840"/>
    </source>
</evidence>
<feature type="domain" description="DEAD-box RNA helicase Q" evidence="11">
    <location>
        <begin position="1"/>
        <end position="29"/>
    </location>
</feature>
<evidence type="ECO:0000256" key="1">
    <source>
        <dbReference type="ARBA" id="ARBA00022741"/>
    </source>
</evidence>
<reference evidence="12 13" key="1">
    <citation type="submission" date="2015-07" db="EMBL/GenBank/DDBJ databases">
        <title>Genome sequence of Ornatilinea apprima DSM 23815.</title>
        <authorList>
            <person name="Hemp J."/>
            <person name="Ward L.M."/>
            <person name="Pace L.A."/>
            <person name="Fischer W.W."/>
        </authorList>
    </citation>
    <scope>NUCLEOTIDE SEQUENCE [LARGE SCALE GENOMIC DNA]</scope>
    <source>
        <strain evidence="12 13">P3M-1</strain>
    </source>
</reference>
<dbReference type="PROSITE" id="PS51195">
    <property type="entry name" value="Q_MOTIF"/>
    <property type="match status" value="1"/>
</dbReference>
<dbReference type="Gene3D" id="3.40.50.300">
    <property type="entry name" value="P-loop containing nucleotide triphosphate hydrolases"/>
    <property type="match status" value="2"/>
</dbReference>
<dbReference type="InterPro" id="IPR011545">
    <property type="entry name" value="DEAD/DEAH_box_helicase_dom"/>
</dbReference>
<accession>A0A0P6WZY7</accession>
<dbReference type="SMART" id="SM00487">
    <property type="entry name" value="DEXDc"/>
    <property type="match status" value="1"/>
</dbReference>
<dbReference type="InterPro" id="IPR044742">
    <property type="entry name" value="DEAD/DEAH_RhlB"/>
</dbReference>
<dbReference type="GO" id="GO:0003724">
    <property type="term" value="F:RNA helicase activity"/>
    <property type="evidence" value="ECO:0007669"/>
    <property type="project" value="InterPro"/>
</dbReference>
<evidence type="ECO:0000256" key="5">
    <source>
        <dbReference type="ARBA" id="ARBA00038437"/>
    </source>
</evidence>
<dbReference type="GO" id="GO:0005524">
    <property type="term" value="F:ATP binding"/>
    <property type="evidence" value="ECO:0007669"/>
    <property type="project" value="UniProtKB-KW"/>
</dbReference>
<feature type="domain" description="Helicase ATP-binding" evidence="9">
    <location>
        <begin position="32"/>
        <end position="203"/>
    </location>
</feature>
<keyword evidence="2 7" id="KW-0378">Hydrolase</keyword>
<dbReference type="AlphaFoldDB" id="A0A0P6WZY7"/>
<dbReference type="EMBL" id="LGCL01000033">
    <property type="protein sequence ID" value="KPL74135.1"/>
    <property type="molecule type" value="Genomic_DNA"/>
</dbReference>
<sequence length="419" mass="46112">MNFTQFNLDTRLQARIERAGFTTPTPIQEAAIPVVLSGRDLIGTAQTGTGKTAAFVLPILNKLLRGPRNRTRALIITPTRELAEQIHEVVRLLSAGTKVRSASVYGGVSQGPQVRALKDGTEIIIACPGRLLDLMGQHAADLSAVEMVVLDEADRMLDMGFLPPVQQILEHVPAQRQTLLFSATFEPEVEKLAKRVLTDPQRITIGRSQPAYTVAHSIYPVKQHLKTPLLIELLKQTETQSVLVFTRTKHRASRLAEQIERAGYSVTSLHGDRTQGQRQNALRGFKSGKFQVMVATDIAARGLDVESISHVINYDMPGSADDYIHRIGRTGRAQRSGDAYTLVTGEDMDLVRKLEKILGKPLPRQILTDFDYKVPAPAGAPNTKTAPARPTNKPDKSARNYLRKRGITVTQSSRQPTAA</sequence>
<dbReference type="InterPro" id="IPR000629">
    <property type="entry name" value="RNA-helicase_DEAD-box_CS"/>
</dbReference>
<evidence type="ECO:0000313" key="12">
    <source>
        <dbReference type="EMBL" id="KPL74135.1"/>
    </source>
</evidence>
<evidence type="ECO:0000259" key="10">
    <source>
        <dbReference type="PROSITE" id="PS51194"/>
    </source>
</evidence>
<dbReference type="Pfam" id="PF00270">
    <property type="entry name" value="DEAD"/>
    <property type="match status" value="1"/>
</dbReference>
<dbReference type="InterPro" id="IPR027417">
    <property type="entry name" value="P-loop_NTPase"/>
</dbReference>
<dbReference type="InterPro" id="IPR014014">
    <property type="entry name" value="RNA_helicase_DEAD_Q_motif"/>
</dbReference>
<evidence type="ECO:0000259" key="9">
    <source>
        <dbReference type="PROSITE" id="PS51192"/>
    </source>
</evidence>
<dbReference type="PANTHER" id="PTHR47959">
    <property type="entry name" value="ATP-DEPENDENT RNA HELICASE RHLE-RELATED"/>
    <property type="match status" value="1"/>
</dbReference>
<evidence type="ECO:0000256" key="3">
    <source>
        <dbReference type="ARBA" id="ARBA00022806"/>
    </source>
</evidence>
<dbReference type="PROSITE" id="PS51192">
    <property type="entry name" value="HELICASE_ATP_BIND_1"/>
    <property type="match status" value="1"/>
</dbReference>
<comment type="caution">
    <text evidence="12">The sequence shown here is derived from an EMBL/GenBank/DDBJ whole genome shotgun (WGS) entry which is preliminary data.</text>
</comment>
<name>A0A0P6WZY7_9CHLR</name>
<dbReference type="SUPFAM" id="SSF52540">
    <property type="entry name" value="P-loop containing nucleoside triphosphate hydrolases"/>
    <property type="match status" value="2"/>
</dbReference>
<feature type="region of interest" description="Disordered" evidence="8">
    <location>
        <begin position="378"/>
        <end position="419"/>
    </location>
</feature>
<dbReference type="Pfam" id="PF00271">
    <property type="entry name" value="Helicase_C"/>
    <property type="match status" value="1"/>
</dbReference>
<keyword evidence="3 7" id="KW-0347">Helicase</keyword>
<dbReference type="InterPro" id="IPR014001">
    <property type="entry name" value="Helicase_ATP-bd"/>
</dbReference>
<feature type="short sequence motif" description="Q motif" evidence="6">
    <location>
        <begin position="1"/>
        <end position="29"/>
    </location>
</feature>
<dbReference type="GO" id="GO:0016787">
    <property type="term" value="F:hydrolase activity"/>
    <property type="evidence" value="ECO:0007669"/>
    <property type="project" value="UniProtKB-KW"/>
</dbReference>
<dbReference type="Proteomes" id="UP000050417">
    <property type="component" value="Unassembled WGS sequence"/>
</dbReference>
<proteinExistence type="inferred from homology"/>
<dbReference type="GO" id="GO:0003676">
    <property type="term" value="F:nucleic acid binding"/>
    <property type="evidence" value="ECO:0007669"/>
    <property type="project" value="InterPro"/>
</dbReference>
<feature type="domain" description="Helicase C-terminal" evidence="10">
    <location>
        <begin position="229"/>
        <end position="373"/>
    </location>
</feature>
<keyword evidence="13" id="KW-1185">Reference proteome</keyword>
<feature type="compositionally biased region" description="Polar residues" evidence="8">
    <location>
        <begin position="408"/>
        <end position="419"/>
    </location>
</feature>
<evidence type="ECO:0000313" key="13">
    <source>
        <dbReference type="Proteomes" id="UP000050417"/>
    </source>
</evidence>
<evidence type="ECO:0000256" key="6">
    <source>
        <dbReference type="PROSITE-ProRule" id="PRU00552"/>
    </source>
</evidence>
<dbReference type="InterPro" id="IPR050079">
    <property type="entry name" value="DEAD_box_RNA_helicase"/>
</dbReference>
<dbReference type="CDD" id="cd00268">
    <property type="entry name" value="DEADc"/>
    <property type="match status" value="1"/>
</dbReference>
<keyword evidence="4 7" id="KW-0067">ATP-binding</keyword>
<dbReference type="CDD" id="cd18787">
    <property type="entry name" value="SF2_C_DEAD"/>
    <property type="match status" value="1"/>
</dbReference>
<dbReference type="InterPro" id="IPR001650">
    <property type="entry name" value="Helicase_C-like"/>
</dbReference>
<keyword evidence="1 7" id="KW-0547">Nucleotide-binding</keyword>
<evidence type="ECO:0000256" key="2">
    <source>
        <dbReference type="ARBA" id="ARBA00022801"/>
    </source>
</evidence>
<dbReference type="STRING" id="1134406.ADN00_14135"/>
<evidence type="ECO:0000259" key="11">
    <source>
        <dbReference type="PROSITE" id="PS51195"/>
    </source>
</evidence>
<dbReference type="SMART" id="SM00490">
    <property type="entry name" value="HELICc"/>
    <property type="match status" value="1"/>
</dbReference>
<comment type="similarity">
    <text evidence="5 7">Belongs to the DEAD box helicase family.</text>
</comment>
<evidence type="ECO:0000256" key="7">
    <source>
        <dbReference type="RuleBase" id="RU000492"/>
    </source>
</evidence>
<dbReference type="GO" id="GO:0005829">
    <property type="term" value="C:cytosol"/>
    <property type="evidence" value="ECO:0007669"/>
    <property type="project" value="TreeGrafter"/>
</dbReference>
<organism evidence="12 13">
    <name type="scientific">Ornatilinea apprima</name>
    <dbReference type="NCBI Taxonomy" id="1134406"/>
    <lineage>
        <taxon>Bacteria</taxon>
        <taxon>Bacillati</taxon>
        <taxon>Chloroflexota</taxon>
        <taxon>Anaerolineae</taxon>
        <taxon>Anaerolineales</taxon>
        <taxon>Anaerolineaceae</taxon>
        <taxon>Ornatilinea</taxon>
    </lineage>
</organism>
<protein>
    <submittedName>
        <fullName evidence="12">RNA helicase</fullName>
    </submittedName>
</protein>
<dbReference type="PANTHER" id="PTHR47959:SF13">
    <property type="entry name" value="ATP-DEPENDENT RNA HELICASE RHLE"/>
    <property type="match status" value="1"/>
</dbReference>
<dbReference type="PROSITE" id="PS51194">
    <property type="entry name" value="HELICASE_CTER"/>
    <property type="match status" value="1"/>
</dbReference>
<evidence type="ECO:0000256" key="8">
    <source>
        <dbReference type="SAM" id="MobiDB-lite"/>
    </source>
</evidence>
<dbReference type="PROSITE" id="PS00039">
    <property type="entry name" value="DEAD_ATP_HELICASE"/>
    <property type="match status" value="1"/>
</dbReference>
<gene>
    <name evidence="12" type="ORF">ADN00_14135</name>
</gene>
<dbReference type="PATRIC" id="fig|1134406.4.peg.1927"/>
<dbReference type="OrthoDB" id="9805696at2"/>
<dbReference type="RefSeq" id="WP_075063692.1">
    <property type="nucleotide sequence ID" value="NZ_LGCL01000033.1"/>
</dbReference>